<protein>
    <submittedName>
        <fullName evidence="3">Uncharacterized protein</fullName>
    </submittedName>
</protein>
<keyword evidence="2" id="KW-0472">Membrane</keyword>
<feature type="compositionally biased region" description="Low complexity" evidence="1">
    <location>
        <begin position="459"/>
        <end position="469"/>
    </location>
</feature>
<name>A0A4Y9Z6R1_9AGAM</name>
<evidence type="ECO:0000313" key="4">
    <source>
        <dbReference type="Proteomes" id="UP000298327"/>
    </source>
</evidence>
<feature type="region of interest" description="Disordered" evidence="1">
    <location>
        <begin position="459"/>
        <end position="488"/>
    </location>
</feature>
<evidence type="ECO:0000313" key="3">
    <source>
        <dbReference type="EMBL" id="TFY69528.1"/>
    </source>
</evidence>
<evidence type="ECO:0000256" key="1">
    <source>
        <dbReference type="SAM" id="MobiDB-lite"/>
    </source>
</evidence>
<dbReference type="EMBL" id="SEOQ01000135">
    <property type="protein sequence ID" value="TFY69528.1"/>
    <property type="molecule type" value="Genomic_DNA"/>
</dbReference>
<keyword evidence="2" id="KW-0812">Transmembrane</keyword>
<dbReference type="Proteomes" id="UP000298327">
    <property type="component" value="Unassembled WGS sequence"/>
</dbReference>
<keyword evidence="2" id="KW-1133">Transmembrane helix</keyword>
<feature type="region of interest" description="Disordered" evidence="1">
    <location>
        <begin position="295"/>
        <end position="352"/>
    </location>
</feature>
<dbReference type="STRING" id="205917.A0A4Y9Z6R1"/>
<dbReference type="OrthoDB" id="2662290at2759"/>
<evidence type="ECO:0000256" key="2">
    <source>
        <dbReference type="SAM" id="Phobius"/>
    </source>
</evidence>
<proteinExistence type="predicted"/>
<organism evidence="3 4">
    <name type="scientific">Dentipellis fragilis</name>
    <dbReference type="NCBI Taxonomy" id="205917"/>
    <lineage>
        <taxon>Eukaryota</taxon>
        <taxon>Fungi</taxon>
        <taxon>Dikarya</taxon>
        <taxon>Basidiomycota</taxon>
        <taxon>Agaricomycotina</taxon>
        <taxon>Agaricomycetes</taxon>
        <taxon>Russulales</taxon>
        <taxon>Hericiaceae</taxon>
        <taxon>Dentipellis</taxon>
    </lineage>
</organism>
<reference evidence="3 4" key="1">
    <citation type="submission" date="2019-02" db="EMBL/GenBank/DDBJ databases">
        <title>Genome sequencing of the rare red list fungi Dentipellis fragilis.</title>
        <authorList>
            <person name="Buettner E."/>
            <person name="Kellner H."/>
        </authorList>
    </citation>
    <scope>NUCLEOTIDE SEQUENCE [LARGE SCALE GENOMIC DNA]</scope>
    <source>
        <strain evidence="3 4">DSM 105465</strain>
    </source>
</reference>
<sequence>MACHELYTDQLATLNHGHALWEPDPNDPCQQVEVGDVGYVFYGGFHRLFNVHLAADHPSQGKPLPEQFEPLDCGPSHIYHRTLRPGPYRSRSVVAAEIDAPFVVPAGGQISLKFACSRRRGAVLVLPEKARRADTRSRGAYKEYMREHCERWHALTEQLKLSLRMEDLVLVTGCDRTTTWAVAAFTSTDFDSRIQLSVDFAGVGSASFASSLSWTHDENAQYNWGPDSETSVLTNELTGAVTDGGDISMSSSQGQLQKPINTKYNQCVFVRGLRAKSRGRFLPIKLKAAAEPIDLHGSVDGDSDGGGVAANPGEANAPEEADLVGEANVTGEPDPAGEVDTTHGSSGWTGRSHVVPDNYEHSDMIFPVLDYILQTSDVDLAIAHDEDLNPYTETATTASDIAQYLAENQPSVIKTVTEGVVYGSIECLSKEAMHRKAKRQDSSGMHVVVDTENVRYYSRSRSPSAMSSPLHLSRPESPQPIHETQSAQQPTIIIQAPPRSPPPSVSQAQTYSNYPSQIGTDATLVNPTLMPPYTGWGNVGGDTGEDLRSTELKVWTGLDYSDIPSDTDEDDEQPERSLVYSSTRPRLVRLTESFMKEHMSAFNGILFIGEGRRETQHHRLMMAYMKKVDGDGFSMERQLECLRFLTEAFASARPGTHLDVDDFEGFANKGSASRSELRVPAEYPSTLLKLALSTPYANPYHASGLLSDITKGIFPLLPGATTMCPVFDVSFGNLATVGLFIVPTHRLDEHLQLKGNVVKIFRLNPLMIPTLRTYQTNRIALAMGIEGLGREVLGSWRMLMEGISNNFYSYLSATMDLSPQQLGLISDQVRYVNAAPSRFAAREKRLQQFIRKRKRWDDVAFEDIQRLRIANPLVFYGTLLGVAFVAVALVQVQVFLHGILKIAAGATSSTAVAS</sequence>
<comment type="caution">
    <text evidence="3">The sequence shown here is derived from an EMBL/GenBank/DDBJ whole genome shotgun (WGS) entry which is preliminary data.</text>
</comment>
<keyword evidence="4" id="KW-1185">Reference proteome</keyword>
<gene>
    <name evidence="3" type="ORF">EVG20_g3117</name>
</gene>
<dbReference type="AlphaFoldDB" id="A0A4Y9Z6R1"/>
<accession>A0A4Y9Z6R1</accession>
<feature type="transmembrane region" description="Helical" evidence="2">
    <location>
        <begin position="873"/>
        <end position="896"/>
    </location>
</feature>